<dbReference type="SFLD" id="SFLDG01067">
    <property type="entry name" value="SPASM/twitch_domain_containing"/>
    <property type="match status" value="1"/>
</dbReference>
<dbReference type="SFLD" id="SFLDG01100">
    <property type="entry name" value="methyltransferase_(Class_D)"/>
    <property type="match status" value="1"/>
</dbReference>
<organism evidence="7 8">
    <name type="scientific">Cystobacter fuscus (strain ATCC 25194 / DSM 2262 / NBRC 100088 / M29)</name>
    <dbReference type="NCBI Taxonomy" id="1242864"/>
    <lineage>
        <taxon>Bacteria</taxon>
        <taxon>Pseudomonadati</taxon>
        <taxon>Myxococcota</taxon>
        <taxon>Myxococcia</taxon>
        <taxon>Myxococcales</taxon>
        <taxon>Cystobacterineae</taxon>
        <taxon>Archangiaceae</taxon>
        <taxon>Cystobacter</taxon>
    </lineage>
</organism>
<dbReference type="Pfam" id="PF04055">
    <property type="entry name" value="Radical_SAM"/>
    <property type="match status" value="1"/>
</dbReference>
<dbReference type="AlphaFoldDB" id="S9QLY7"/>
<dbReference type="InterPro" id="IPR007197">
    <property type="entry name" value="rSAM"/>
</dbReference>
<keyword evidence="8" id="KW-1185">Reference proteome</keyword>
<sequence>MTDRVRPYLFYDTAISICSTCYQRVEGKILFADGKVLLQKRCPRHGFERVLLADDVDYYKRSREIFIKPPEQPLRYNTPIRYGCPYDCGLCPDHEQHSCLTLVELTDHCNLRCPICYAESGPERQTHRSFEKVVSMLDAVVANEGEPDVVQLSGGEPTLHPDFFRILEEARARPIRHLMVNTNGIRIAKDEAFAEKLATYRKGLEVYLQFDSLEREPLMALRGADLRSVRQQALERLNALDVSTTLVVTLKKGLNDGEIGRILDFAVQQPCVRGVTFQPVQEAGRLEGYDPARDRLTLTEVRRRILEQTRLFSPEDLIPVPCHPDSLCMGYALKHEGQVVPLTRFVPPELLVEGGRNTIVYEKDTDLQKRLFQLFSTNHSPQSSSRSLSDLLCCLPQVQVPGELTYRNVFRVLIMQFIDAQAFDLRSVKKSCVHIAHPDGRIIPFDTYNLFYRDDLERTRLAPLREALTAAGLA</sequence>
<evidence type="ECO:0000259" key="6">
    <source>
        <dbReference type="PROSITE" id="PS51918"/>
    </source>
</evidence>
<dbReference type="InterPro" id="IPR058240">
    <property type="entry name" value="rSAM_sf"/>
</dbReference>
<protein>
    <submittedName>
        <fullName evidence="7">Molybdenum cofactor biosynthesis protein MoaA</fullName>
    </submittedName>
</protein>
<dbReference type="OrthoDB" id="9782387at2"/>
<keyword evidence="4" id="KW-0408">Iron</keyword>
<dbReference type="InterPro" id="IPR056488">
    <property type="entry name" value="Zn_ribbon_HMPTM"/>
</dbReference>
<comment type="caution">
    <text evidence="7">The sequence shown here is derived from an EMBL/GenBank/DDBJ whole genome shotgun (WGS) entry which is preliminary data.</text>
</comment>
<evidence type="ECO:0000256" key="3">
    <source>
        <dbReference type="ARBA" id="ARBA00022723"/>
    </source>
</evidence>
<dbReference type="InterPro" id="IPR013785">
    <property type="entry name" value="Aldolase_TIM"/>
</dbReference>
<dbReference type="PROSITE" id="PS51918">
    <property type="entry name" value="RADICAL_SAM"/>
    <property type="match status" value="1"/>
</dbReference>
<dbReference type="RefSeq" id="WP_002627088.1">
    <property type="nucleotide sequence ID" value="NZ_ANAH02000049.1"/>
</dbReference>
<evidence type="ECO:0000256" key="1">
    <source>
        <dbReference type="ARBA" id="ARBA00001966"/>
    </source>
</evidence>
<dbReference type="PANTHER" id="PTHR43306">
    <property type="entry name" value="7,8-DIHYDRO-6-HYDROXYMETHYLPTERIN DIMETHYLTRANSFERASE"/>
    <property type="match status" value="1"/>
</dbReference>
<evidence type="ECO:0000313" key="7">
    <source>
        <dbReference type="EMBL" id="EPX57518.1"/>
    </source>
</evidence>
<accession>S9QLY7</accession>
<dbReference type="EMBL" id="ANAH02000049">
    <property type="protein sequence ID" value="EPX57518.1"/>
    <property type="molecule type" value="Genomic_DNA"/>
</dbReference>
<dbReference type="Gene3D" id="3.20.20.70">
    <property type="entry name" value="Aldolase class I"/>
    <property type="match status" value="1"/>
</dbReference>
<dbReference type="SUPFAM" id="SSF102114">
    <property type="entry name" value="Radical SAM enzymes"/>
    <property type="match status" value="1"/>
</dbReference>
<dbReference type="Pfam" id="PF23545">
    <property type="entry name" value="Zn_ribbon_HMPTM"/>
    <property type="match status" value="1"/>
</dbReference>
<proteinExistence type="predicted"/>
<dbReference type="eggNOG" id="COG1964">
    <property type="taxonomic scope" value="Bacteria"/>
</dbReference>
<dbReference type="Proteomes" id="UP000011682">
    <property type="component" value="Unassembled WGS sequence"/>
</dbReference>
<dbReference type="GO" id="GO:0046872">
    <property type="term" value="F:metal ion binding"/>
    <property type="evidence" value="ECO:0007669"/>
    <property type="project" value="UniProtKB-KW"/>
</dbReference>
<comment type="cofactor">
    <cofactor evidence="1">
        <name>[4Fe-4S] cluster</name>
        <dbReference type="ChEBI" id="CHEBI:49883"/>
    </cofactor>
</comment>
<evidence type="ECO:0000256" key="2">
    <source>
        <dbReference type="ARBA" id="ARBA00022691"/>
    </source>
</evidence>
<dbReference type="GO" id="GO:0003824">
    <property type="term" value="F:catalytic activity"/>
    <property type="evidence" value="ECO:0007669"/>
    <property type="project" value="InterPro"/>
</dbReference>
<name>S9QLY7_CYSF2</name>
<evidence type="ECO:0000256" key="4">
    <source>
        <dbReference type="ARBA" id="ARBA00023004"/>
    </source>
</evidence>
<evidence type="ECO:0000313" key="8">
    <source>
        <dbReference type="Proteomes" id="UP000011682"/>
    </source>
</evidence>
<feature type="domain" description="Radical SAM core" evidence="6">
    <location>
        <begin position="92"/>
        <end position="316"/>
    </location>
</feature>
<keyword evidence="2" id="KW-0949">S-adenosyl-L-methionine</keyword>
<dbReference type="GO" id="GO:0051536">
    <property type="term" value="F:iron-sulfur cluster binding"/>
    <property type="evidence" value="ECO:0007669"/>
    <property type="project" value="UniProtKB-KW"/>
</dbReference>
<dbReference type="SFLD" id="SFLDS00029">
    <property type="entry name" value="Radical_SAM"/>
    <property type="match status" value="1"/>
</dbReference>
<gene>
    <name evidence="7" type="ORF">D187_009792</name>
</gene>
<dbReference type="InterPro" id="IPR034474">
    <property type="entry name" value="Methyltransferase_Class_D"/>
</dbReference>
<keyword evidence="3" id="KW-0479">Metal-binding</keyword>
<dbReference type="PANTHER" id="PTHR43306:SF1">
    <property type="entry name" value="7,8-DIHYDRO-6-HYDROXYMETHYLPTERIN DIMETHYLTRANSFERASE"/>
    <property type="match status" value="1"/>
</dbReference>
<keyword evidence="5" id="KW-0411">Iron-sulfur</keyword>
<reference evidence="7" key="1">
    <citation type="submission" date="2013-05" db="EMBL/GenBank/DDBJ databases">
        <title>Genome assembly of Cystobacter fuscus DSM 2262.</title>
        <authorList>
            <person name="Sharma G."/>
            <person name="Khatri I."/>
            <person name="Kaur C."/>
            <person name="Mayilraj S."/>
            <person name="Subramanian S."/>
        </authorList>
    </citation>
    <scope>NUCLEOTIDE SEQUENCE [LARGE SCALE GENOMIC DNA]</scope>
    <source>
        <strain evidence="7">DSM 2262</strain>
    </source>
</reference>
<evidence type="ECO:0000256" key="5">
    <source>
        <dbReference type="ARBA" id="ARBA00023014"/>
    </source>
</evidence>
<dbReference type="CDD" id="cd01335">
    <property type="entry name" value="Radical_SAM"/>
    <property type="match status" value="1"/>
</dbReference>